<keyword evidence="2" id="KW-0812">Transmembrane</keyword>
<proteinExistence type="predicted"/>
<dbReference type="EMBL" id="JAUKUD010000002">
    <property type="protein sequence ID" value="KAK0752574.1"/>
    <property type="molecule type" value="Genomic_DNA"/>
</dbReference>
<sequence length="822" mass="90389">MQPHPTANSMSAVARLPKTIVPGLVVVGAVYGVASYIRSQLRYESTVMNARFAQQNTPNVVASRNRSLLVETEGDPRKTIYNWQEALLKFIIAEVAVKQLNEVSLESSPQPFHMLRIIVLTGTSAHAGDYYLGEMLRAAYDNVWMLGLNSPRPIPFPLQEAGSAETSSQGESSDRDGNRRRAHQRDKCDTEVTSHSDNHTIFSQVCSTARSGLPAQQWPPKVLGIIPTTFYTETLVKHKAIFLVWWLWELASLAVSALAMLAVVIILFKIDDTALSDWAFPIQPNSLISVFMTVSKSALLVPIAECIGQSKWLEFRRGPRPLANLQDFDEASRGPWGSAQLLFSPSVAGLIAWSGALLSVVSLAVDPFTQQILAYVSRQVPSDEGFAQVMTTQFVRSIDRAALQGAILSSIYSPEESYITYNCTTSSCNWDRPVTSLGVCAACRNVTSLSTPECSTSPGPLVPADGEEWSFSTTTCKYSILPDLTFPVYIQTLTLPAANGRRAEYANQYTQLKTLNIFETRDELGLLINDSITWEATILTYATQFNRDIRTMPSLRIQDLQPDILVCGIYFCAQAYQSLAVRNGSLVNTAPATSRPLHHVHDSEGRPSVVLEGESRSEILALNNTETDLFPGNTTFLVDQNARFNLQGTFRETFNAIFNLTQSSGNDFFSVFPEPNSGMDGLLKTAYKNMSDVFNHLAGGISRQIRIADGSQPAVGSALADETFVQVRWAWMALPLAVLSCTILLLAGSIVRDKKGATRIWKSSSIALLVHSLQGCDQQGENLSDLEKMDAFARAVKVRLEICGDSGLGYTFVKVPEETTRN</sequence>
<protein>
    <submittedName>
        <fullName evidence="3">Uncharacterized protein</fullName>
    </submittedName>
</protein>
<feature type="region of interest" description="Disordered" evidence="1">
    <location>
        <begin position="157"/>
        <end position="193"/>
    </location>
</feature>
<dbReference type="PANTHER" id="PTHR35394">
    <property type="entry name" value="DUF3176 DOMAIN-CONTAINING PROTEIN"/>
    <property type="match status" value="1"/>
</dbReference>
<name>A0AA40F7D7_9PEZI</name>
<accession>A0AA40F7D7</accession>
<evidence type="ECO:0000313" key="4">
    <source>
        <dbReference type="Proteomes" id="UP001172155"/>
    </source>
</evidence>
<comment type="caution">
    <text evidence="3">The sequence shown here is derived from an EMBL/GenBank/DDBJ whole genome shotgun (WGS) entry which is preliminary data.</text>
</comment>
<feature type="transmembrane region" description="Helical" evidence="2">
    <location>
        <begin position="243"/>
        <end position="268"/>
    </location>
</feature>
<gene>
    <name evidence="3" type="ORF">B0T18DRAFT_388493</name>
</gene>
<feature type="compositionally biased region" description="Basic and acidic residues" evidence="1">
    <location>
        <begin position="172"/>
        <end position="193"/>
    </location>
</feature>
<dbReference type="Proteomes" id="UP001172155">
    <property type="component" value="Unassembled WGS sequence"/>
</dbReference>
<evidence type="ECO:0000256" key="1">
    <source>
        <dbReference type="SAM" id="MobiDB-lite"/>
    </source>
</evidence>
<dbReference type="InterPro" id="IPR021514">
    <property type="entry name" value="DUF3176"/>
</dbReference>
<keyword evidence="2" id="KW-1133">Transmembrane helix</keyword>
<feature type="transmembrane region" description="Helical" evidence="2">
    <location>
        <begin position="729"/>
        <end position="751"/>
    </location>
</feature>
<dbReference type="PANTHER" id="PTHR35394:SF5">
    <property type="entry name" value="DUF3176 DOMAIN-CONTAINING PROTEIN"/>
    <property type="match status" value="1"/>
</dbReference>
<keyword evidence="4" id="KW-1185">Reference proteome</keyword>
<keyword evidence="2" id="KW-0472">Membrane</keyword>
<dbReference type="Pfam" id="PF11374">
    <property type="entry name" value="DUF3176"/>
    <property type="match status" value="1"/>
</dbReference>
<feature type="transmembrane region" description="Helical" evidence="2">
    <location>
        <begin position="20"/>
        <end position="37"/>
    </location>
</feature>
<dbReference type="AlphaFoldDB" id="A0AA40F7D7"/>
<reference evidence="3" key="1">
    <citation type="submission" date="2023-06" db="EMBL/GenBank/DDBJ databases">
        <title>Genome-scale phylogeny and comparative genomics of the fungal order Sordariales.</title>
        <authorList>
            <consortium name="Lawrence Berkeley National Laboratory"/>
            <person name="Hensen N."/>
            <person name="Bonometti L."/>
            <person name="Westerberg I."/>
            <person name="Brannstrom I.O."/>
            <person name="Guillou S."/>
            <person name="Cros-Aarteil S."/>
            <person name="Calhoun S."/>
            <person name="Haridas S."/>
            <person name="Kuo A."/>
            <person name="Mondo S."/>
            <person name="Pangilinan J."/>
            <person name="Riley R."/>
            <person name="LaButti K."/>
            <person name="Andreopoulos B."/>
            <person name="Lipzen A."/>
            <person name="Chen C."/>
            <person name="Yanf M."/>
            <person name="Daum C."/>
            <person name="Ng V."/>
            <person name="Clum A."/>
            <person name="Steindorff A."/>
            <person name="Ohm R."/>
            <person name="Martin F."/>
            <person name="Silar P."/>
            <person name="Natvig D."/>
            <person name="Lalanne C."/>
            <person name="Gautier V."/>
            <person name="Ament-velasquez S.L."/>
            <person name="Kruys A."/>
            <person name="Hutchinson M.I."/>
            <person name="Powell A.J."/>
            <person name="Barry K."/>
            <person name="Miller A.N."/>
            <person name="Grigoriev I.V."/>
            <person name="Debuchy R."/>
            <person name="Gladieux P."/>
            <person name="Thoren M.H."/>
            <person name="Johannesson H."/>
        </authorList>
    </citation>
    <scope>NUCLEOTIDE SEQUENCE</scope>
    <source>
        <strain evidence="3">SMH3187-1</strain>
    </source>
</reference>
<evidence type="ECO:0000313" key="3">
    <source>
        <dbReference type="EMBL" id="KAK0752574.1"/>
    </source>
</evidence>
<organism evidence="3 4">
    <name type="scientific">Schizothecium vesticola</name>
    <dbReference type="NCBI Taxonomy" id="314040"/>
    <lineage>
        <taxon>Eukaryota</taxon>
        <taxon>Fungi</taxon>
        <taxon>Dikarya</taxon>
        <taxon>Ascomycota</taxon>
        <taxon>Pezizomycotina</taxon>
        <taxon>Sordariomycetes</taxon>
        <taxon>Sordariomycetidae</taxon>
        <taxon>Sordariales</taxon>
        <taxon>Schizotheciaceae</taxon>
        <taxon>Schizothecium</taxon>
    </lineage>
</organism>
<evidence type="ECO:0000256" key="2">
    <source>
        <dbReference type="SAM" id="Phobius"/>
    </source>
</evidence>